<dbReference type="Proteomes" id="UP001144471">
    <property type="component" value="Unassembled WGS sequence"/>
</dbReference>
<dbReference type="InterPro" id="IPR017853">
    <property type="entry name" value="GH"/>
</dbReference>
<dbReference type="InterPro" id="IPR013783">
    <property type="entry name" value="Ig-like_fold"/>
</dbReference>
<dbReference type="SUPFAM" id="SSF81296">
    <property type="entry name" value="E set domains"/>
    <property type="match status" value="1"/>
</dbReference>
<evidence type="ECO:0000256" key="1">
    <source>
        <dbReference type="ARBA" id="ARBA00004496"/>
    </source>
</evidence>
<dbReference type="SUPFAM" id="SSF51445">
    <property type="entry name" value="(Trans)glycosidases"/>
    <property type="match status" value="1"/>
</dbReference>
<evidence type="ECO:0000256" key="12">
    <source>
        <dbReference type="ARBA" id="ARBA00034013"/>
    </source>
</evidence>
<proteinExistence type="inferred from homology"/>
<evidence type="ECO:0000256" key="14">
    <source>
        <dbReference type="PIRNR" id="PIRNR006337"/>
    </source>
</evidence>
<dbReference type="PIRSF" id="PIRSF006337">
    <property type="entry name" value="Trehalose_TreZ"/>
    <property type="match status" value="1"/>
</dbReference>
<keyword evidence="9 14" id="KW-0326">Glycosidase</keyword>
<comment type="catalytic activity">
    <reaction evidence="12 14">
        <text>hydrolysis of (1-&gt;4)-alpha-D-glucosidic linkage in 4-alpha-D-[(1-&gt;4)-alpha-D-glucanosyl]n trehalose to yield trehalose and (1-&gt;4)-alpha-D-glucan.</text>
        <dbReference type="EC" id="3.2.1.141"/>
    </reaction>
</comment>
<comment type="pathway">
    <text evidence="2 14">Glycan biosynthesis; trehalose biosynthesis.</text>
</comment>
<evidence type="ECO:0000256" key="5">
    <source>
        <dbReference type="ARBA" id="ARBA00015938"/>
    </source>
</evidence>
<evidence type="ECO:0000256" key="7">
    <source>
        <dbReference type="ARBA" id="ARBA00022801"/>
    </source>
</evidence>
<dbReference type="Gene3D" id="2.60.40.10">
    <property type="entry name" value="Immunoglobulins"/>
    <property type="match status" value="1"/>
</dbReference>
<keyword evidence="6" id="KW-0963">Cytoplasm</keyword>
<dbReference type="InterPro" id="IPR012768">
    <property type="entry name" value="Trehalose_TreZ"/>
</dbReference>
<evidence type="ECO:0000256" key="3">
    <source>
        <dbReference type="ARBA" id="ARBA00008061"/>
    </source>
</evidence>
<comment type="similarity">
    <text evidence="3 14">Belongs to the glycosyl hydrolase 13 family.</text>
</comment>
<keyword evidence="7 14" id="KW-0378">Hydrolase</keyword>
<dbReference type="RefSeq" id="WP_281832591.1">
    <property type="nucleotide sequence ID" value="NZ_BSDY01000001.1"/>
</dbReference>
<dbReference type="Pfam" id="PF00128">
    <property type="entry name" value="Alpha-amylase"/>
    <property type="match status" value="2"/>
</dbReference>
<evidence type="ECO:0000256" key="6">
    <source>
        <dbReference type="ARBA" id="ARBA00022490"/>
    </source>
</evidence>
<protein>
    <recommendedName>
        <fullName evidence="5 13">Malto-oligosyltrehalose trehalohydrolase</fullName>
        <shortName evidence="14">MTHase</shortName>
        <ecNumber evidence="4 13">3.2.1.141</ecNumber>
    </recommendedName>
    <alternativeName>
        <fullName evidence="11 14">4-alpha-D-((1-&gt;4)-alpha-D-glucano)trehalose trehalohydrolase</fullName>
    </alternativeName>
    <alternativeName>
        <fullName evidence="10 14">Maltooligosyl trehalose trehalohydrolase</fullName>
    </alternativeName>
</protein>
<dbReference type="EMBL" id="BSDY01000001">
    <property type="protein sequence ID" value="GLI54697.1"/>
    <property type="molecule type" value="Genomic_DNA"/>
</dbReference>
<dbReference type="GO" id="GO:0005992">
    <property type="term" value="P:trehalose biosynthetic process"/>
    <property type="evidence" value="ECO:0007669"/>
    <property type="project" value="UniProtKB-UniRule"/>
</dbReference>
<gene>
    <name evidence="18" type="ORF">PM10SUCC1_02120</name>
</gene>
<dbReference type="CDD" id="cd11325">
    <property type="entry name" value="AmyAc_GTHase"/>
    <property type="match status" value="1"/>
</dbReference>
<name>A0A9W6GII7_9FUSO</name>
<keyword evidence="8" id="KW-0119">Carbohydrate metabolism</keyword>
<dbReference type="InterPro" id="IPR044901">
    <property type="entry name" value="Trehalose_TreZ_E-set_sf"/>
</dbReference>
<evidence type="ECO:0000256" key="4">
    <source>
        <dbReference type="ARBA" id="ARBA00012268"/>
    </source>
</evidence>
<evidence type="ECO:0000256" key="11">
    <source>
        <dbReference type="ARBA" id="ARBA00033284"/>
    </source>
</evidence>
<feature type="active site" description="Nucleophile" evidence="15">
    <location>
        <position position="257"/>
    </location>
</feature>
<evidence type="ECO:0000256" key="13">
    <source>
        <dbReference type="NCBIfam" id="TIGR02402"/>
    </source>
</evidence>
<dbReference type="EC" id="3.2.1.141" evidence="4 13"/>
<feature type="site" description="Transition state stabilizer" evidence="16">
    <location>
        <position position="386"/>
    </location>
</feature>
<accession>A0A9W6GII7</accession>
<comment type="subcellular location">
    <subcellularLocation>
        <location evidence="1 15">Cytoplasm</location>
    </subcellularLocation>
</comment>
<dbReference type="Gene3D" id="3.20.20.80">
    <property type="entry name" value="Glycosidases"/>
    <property type="match status" value="1"/>
</dbReference>
<dbReference type="SMART" id="SM00642">
    <property type="entry name" value="Aamy"/>
    <property type="match status" value="1"/>
</dbReference>
<dbReference type="GO" id="GO:0033942">
    <property type="term" value="F:4-alpha-D-(1-&gt;4)-alpha-D-glucanotrehalose trehalohydrolase activity"/>
    <property type="evidence" value="ECO:0007669"/>
    <property type="project" value="UniProtKB-EC"/>
</dbReference>
<sequence length="575" mass="65952">MKLGHYYEGDISRFRVFAPQRRKLEAVLYKEDGSIEERVKLTKDELGYWQGQCRRLLPGTLYKVEINGRAYPDPASKYQPEGVHGPSMVVEVEGVDSPGWRGVKIEEAIIYELHLGTFTPEGNLRGAVKKLSYLGELGINVIELMPINAFPGKRNWGYDGTYPFALQNSYGTYEDLKEFIEEAHRLGIGVILDVVYNHFGPEGNYSGVYAPYTKDAPTPWGAAINFDGAYNHGIRDYFLENTRYWLEEVGLDGFRMDAVSLTFDNMPRHILREITDLAGTIAEREEREIIMIAEHLRNDRNVTSEEGFNYHSQWNDDLHHALYSRLTGEKGRHYINFGKLDDVVKAMREGFVLDGSKFDKYCKYFMGTDGTGTKGYEHVVHIQDHDQVGNRLHGDRMMSTYGREKALLGVTAVMVSPYIPMLFMGEEYGEEAPFLFFEDFSDKKIIDGAREGRKREYSFRGEEPRDPHDIDTFNDSKLRWETLVENKNQEILEYYRKLISLKKSGRVGPVDRSKVKVTSDPAREIIRIESPHTITLLNFSSKPQRVEGMKGLILTSEVERVEGQLGAFCAQIYER</sequence>
<dbReference type="InterPro" id="IPR006047">
    <property type="entry name" value="GH13_cat_dom"/>
</dbReference>
<dbReference type="Gene3D" id="1.10.10.760">
    <property type="entry name" value="E-set domains of sugar-utilizing enzymes"/>
    <property type="match status" value="1"/>
</dbReference>
<organism evidence="18 19">
    <name type="scientific">Propionigenium maris DSM 9537</name>
    <dbReference type="NCBI Taxonomy" id="1123000"/>
    <lineage>
        <taxon>Bacteria</taxon>
        <taxon>Fusobacteriati</taxon>
        <taxon>Fusobacteriota</taxon>
        <taxon>Fusobacteriia</taxon>
        <taxon>Fusobacteriales</taxon>
        <taxon>Fusobacteriaceae</taxon>
        <taxon>Propionigenium</taxon>
    </lineage>
</organism>
<dbReference type="InterPro" id="IPR014756">
    <property type="entry name" value="Ig_E-set"/>
</dbReference>
<evidence type="ECO:0000256" key="2">
    <source>
        <dbReference type="ARBA" id="ARBA00005199"/>
    </source>
</evidence>
<evidence type="ECO:0000256" key="10">
    <source>
        <dbReference type="ARBA" id="ARBA00032057"/>
    </source>
</evidence>
<evidence type="ECO:0000256" key="8">
    <source>
        <dbReference type="ARBA" id="ARBA00023277"/>
    </source>
</evidence>
<evidence type="ECO:0000256" key="15">
    <source>
        <dbReference type="PIRSR" id="PIRSR006337-1"/>
    </source>
</evidence>
<dbReference type="CDD" id="cd02853">
    <property type="entry name" value="E_set_MTHase_like_N"/>
    <property type="match status" value="1"/>
</dbReference>
<keyword evidence="19" id="KW-1185">Reference proteome</keyword>
<dbReference type="GO" id="GO:0005737">
    <property type="term" value="C:cytoplasm"/>
    <property type="evidence" value="ECO:0007669"/>
    <property type="project" value="UniProtKB-SubCell"/>
</dbReference>
<evidence type="ECO:0000256" key="9">
    <source>
        <dbReference type="ARBA" id="ARBA00023295"/>
    </source>
</evidence>
<dbReference type="NCBIfam" id="TIGR02402">
    <property type="entry name" value="trehalose_TreZ"/>
    <property type="match status" value="1"/>
</dbReference>
<feature type="active site" description="Proton donor" evidence="15">
    <location>
        <position position="294"/>
    </location>
</feature>
<reference evidence="18" key="1">
    <citation type="submission" date="2022-12" db="EMBL/GenBank/DDBJ databases">
        <title>Reference genome sequencing for broad-spectrum identification of bacterial and archaeal isolates by mass spectrometry.</title>
        <authorList>
            <person name="Sekiguchi Y."/>
            <person name="Tourlousse D.M."/>
        </authorList>
    </citation>
    <scope>NUCLEOTIDE SEQUENCE</scope>
    <source>
        <strain evidence="18">10succ1</strain>
    </source>
</reference>
<evidence type="ECO:0000313" key="19">
    <source>
        <dbReference type="Proteomes" id="UP001144471"/>
    </source>
</evidence>
<evidence type="ECO:0000259" key="17">
    <source>
        <dbReference type="SMART" id="SM00642"/>
    </source>
</evidence>
<dbReference type="PANTHER" id="PTHR43002">
    <property type="entry name" value="GLYCOGEN DEBRANCHING ENZYME"/>
    <property type="match status" value="1"/>
</dbReference>
<comment type="caution">
    <text evidence="18">The sequence shown here is derived from an EMBL/GenBank/DDBJ whole genome shotgun (WGS) entry which is preliminary data.</text>
</comment>
<evidence type="ECO:0000313" key="18">
    <source>
        <dbReference type="EMBL" id="GLI54697.1"/>
    </source>
</evidence>
<feature type="domain" description="Glycosyl hydrolase family 13 catalytic" evidence="17">
    <location>
        <begin position="112"/>
        <end position="453"/>
    </location>
</feature>
<dbReference type="AlphaFoldDB" id="A0A9W6GII7"/>
<evidence type="ECO:0000256" key="16">
    <source>
        <dbReference type="PIRSR" id="PIRSR006337-3"/>
    </source>
</evidence>